<dbReference type="Gene3D" id="3.40.140.10">
    <property type="entry name" value="Cytidine Deaminase, domain 2"/>
    <property type="match status" value="1"/>
</dbReference>
<comment type="subcellular location">
    <subcellularLocation>
        <location evidence="3">Cytoplasm</location>
    </subcellularLocation>
</comment>
<dbReference type="HAMAP" id="MF_00187">
    <property type="entry name" value="FdhD"/>
    <property type="match status" value="1"/>
</dbReference>
<dbReference type="Gene3D" id="3.10.20.10">
    <property type="match status" value="1"/>
</dbReference>
<comment type="function">
    <text evidence="3">Required for formate dehydrogenase (FDH) activity. Acts as a sulfur carrier protein that transfers sulfur from IscS to the molybdenum cofactor prior to its insertion into FDH.</text>
</comment>
<dbReference type="PANTHER" id="PTHR30592">
    <property type="entry name" value="FORMATE DEHYDROGENASE"/>
    <property type="match status" value="1"/>
</dbReference>
<dbReference type="NCBIfam" id="TIGR00129">
    <property type="entry name" value="fdhD_narQ"/>
    <property type="match status" value="1"/>
</dbReference>
<dbReference type="AlphaFoldDB" id="A0A7J0BHT7"/>
<dbReference type="GO" id="GO:0016783">
    <property type="term" value="F:sulfurtransferase activity"/>
    <property type="evidence" value="ECO:0007669"/>
    <property type="project" value="InterPro"/>
</dbReference>
<gene>
    <name evidence="3 4" type="primary">fdhD</name>
    <name evidence="4" type="ORF">DSM101010T_16880</name>
</gene>
<dbReference type="Pfam" id="PF02634">
    <property type="entry name" value="FdhD-NarQ"/>
    <property type="match status" value="1"/>
</dbReference>
<keyword evidence="4" id="KW-0808">Transferase</keyword>
<reference evidence="4 5" key="1">
    <citation type="submission" date="2020-05" db="EMBL/GenBank/DDBJ databases">
        <title>Draft genome sequence of Desulfovibrio sp. strain HN2T.</title>
        <authorList>
            <person name="Ueno A."/>
            <person name="Tamazawa S."/>
            <person name="Tamamura S."/>
            <person name="Murakami T."/>
            <person name="Kiyama T."/>
            <person name="Inomata H."/>
            <person name="Amano Y."/>
            <person name="Miyakawa K."/>
            <person name="Tamaki H."/>
            <person name="Naganuma T."/>
            <person name="Kaneko K."/>
        </authorList>
    </citation>
    <scope>NUCLEOTIDE SEQUENCE [LARGE SCALE GENOMIC DNA]</scope>
    <source>
        <strain evidence="4 5">HN2</strain>
    </source>
</reference>
<organism evidence="4 5">
    <name type="scientific">Desulfovibrio subterraneus</name>
    <dbReference type="NCBI Taxonomy" id="2718620"/>
    <lineage>
        <taxon>Bacteria</taxon>
        <taxon>Pseudomonadati</taxon>
        <taxon>Thermodesulfobacteriota</taxon>
        <taxon>Desulfovibrionia</taxon>
        <taxon>Desulfovibrionales</taxon>
        <taxon>Desulfovibrionaceae</taxon>
        <taxon>Desulfovibrio</taxon>
    </lineage>
</organism>
<dbReference type="GO" id="GO:0005737">
    <property type="term" value="C:cytoplasm"/>
    <property type="evidence" value="ECO:0007669"/>
    <property type="project" value="UniProtKB-SubCell"/>
</dbReference>
<dbReference type="GO" id="GO:0097163">
    <property type="term" value="F:sulfur carrier activity"/>
    <property type="evidence" value="ECO:0007669"/>
    <property type="project" value="UniProtKB-UniRule"/>
</dbReference>
<dbReference type="PIRSF" id="PIRSF015626">
    <property type="entry name" value="FdhD"/>
    <property type="match status" value="1"/>
</dbReference>
<protein>
    <recommendedName>
        <fullName evidence="3">Sulfur carrier protein FdhD</fullName>
    </recommendedName>
</protein>
<keyword evidence="1 3" id="KW-0963">Cytoplasm</keyword>
<accession>A0A7J0BHT7</accession>
<dbReference type="EMBL" id="BLVO01000013">
    <property type="protein sequence ID" value="GFM33323.1"/>
    <property type="molecule type" value="Genomic_DNA"/>
</dbReference>
<feature type="binding site" evidence="3">
    <location>
        <begin position="248"/>
        <end position="253"/>
    </location>
    <ligand>
        <name>Mo-bis(molybdopterin guanine dinucleotide)</name>
        <dbReference type="ChEBI" id="CHEBI:60539"/>
    </ligand>
</feature>
<evidence type="ECO:0000313" key="5">
    <source>
        <dbReference type="Proteomes" id="UP000503840"/>
    </source>
</evidence>
<evidence type="ECO:0000256" key="3">
    <source>
        <dbReference type="HAMAP-Rule" id="MF_00187"/>
    </source>
</evidence>
<dbReference type="GO" id="GO:0006777">
    <property type="term" value="P:Mo-molybdopterin cofactor biosynthetic process"/>
    <property type="evidence" value="ECO:0007669"/>
    <property type="project" value="UniProtKB-UniRule"/>
</dbReference>
<feature type="active site" description="Cysteine persulfide intermediate" evidence="3">
    <location>
        <position position="109"/>
    </location>
</feature>
<dbReference type="RefSeq" id="WP_174404991.1">
    <property type="nucleotide sequence ID" value="NZ_BLVO01000013.1"/>
</dbReference>
<dbReference type="SUPFAM" id="SSF53927">
    <property type="entry name" value="Cytidine deaminase-like"/>
    <property type="match status" value="1"/>
</dbReference>
<dbReference type="Proteomes" id="UP000503840">
    <property type="component" value="Unassembled WGS sequence"/>
</dbReference>
<evidence type="ECO:0000256" key="2">
    <source>
        <dbReference type="ARBA" id="ARBA00023150"/>
    </source>
</evidence>
<evidence type="ECO:0000313" key="4">
    <source>
        <dbReference type="EMBL" id="GFM33323.1"/>
    </source>
</evidence>
<evidence type="ECO:0000256" key="1">
    <source>
        <dbReference type="ARBA" id="ARBA00022490"/>
    </source>
</evidence>
<comment type="caution">
    <text evidence="4">The sequence shown here is derived from an EMBL/GenBank/DDBJ whole genome shotgun (WGS) entry which is preliminary data.</text>
</comment>
<name>A0A7J0BHT7_9BACT</name>
<sequence length="286" mass="30674">MQTIRRTILRYREGGAHASDDTILAEAPLEIVVNGVPWAALMCTPGGDEDLALGFCLTEGLMAPGESYAMERLEHMAEGSRIHLSIRGGGERVHTVMNGRGLRTGASCCGNRSATCAEELIRAIPPVAGGYHIAPEQLHHLQVESEACQALFGSTGATHFCALYDNESELLAYAEDVGRHNALDKAAGQAFRQGRVERVRLVLLSSRLSFEMVQKSIALGAQVVAGFSAVTSRAVALAEASGVTLIGFLRPPRMNVYTHPGRLGLESHEGSFQQQGLTKFTTDMPS</sequence>
<keyword evidence="2 3" id="KW-0501">Molybdenum cofactor biosynthesis</keyword>
<keyword evidence="5" id="KW-1185">Reference proteome</keyword>
<dbReference type="PANTHER" id="PTHR30592:SF1">
    <property type="entry name" value="SULFUR CARRIER PROTEIN FDHD"/>
    <property type="match status" value="1"/>
</dbReference>
<dbReference type="InterPro" id="IPR003786">
    <property type="entry name" value="FdhD"/>
</dbReference>
<comment type="similarity">
    <text evidence="3">Belongs to the FdhD family.</text>
</comment>
<dbReference type="InterPro" id="IPR016193">
    <property type="entry name" value="Cytidine_deaminase-like"/>
</dbReference>
<proteinExistence type="inferred from homology"/>